<dbReference type="Gramene" id="ONI16222">
    <property type="protein sequence ID" value="ONI16222"/>
    <property type="gene ID" value="PRUPE_3G085800"/>
</dbReference>
<dbReference type="AlphaFoldDB" id="A0A251PXL3"/>
<proteinExistence type="predicted"/>
<protein>
    <submittedName>
        <fullName evidence="1">Uncharacterized protein</fullName>
    </submittedName>
</protein>
<evidence type="ECO:0000313" key="2">
    <source>
        <dbReference type="Proteomes" id="UP000006882"/>
    </source>
</evidence>
<reference evidence="1 2" key="1">
    <citation type="journal article" date="2013" name="Nat. Genet.">
        <title>The high-quality draft genome of peach (Prunus persica) identifies unique patterns of genetic diversity, domestication and genome evolution.</title>
        <authorList>
            <consortium name="International Peach Genome Initiative"/>
            <person name="Verde I."/>
            <person name="Abbott A.G."/>
            <person name="Scalabrin S."/>
            <person name="Jung S."/>
            <person name="Shu S."/>
            <person name="Marroni F."/>
            <person name="Zhebentyayeva T."/>
            <person name="Dettori M.T."/>
            <person name="Grimwood J."/>
            <person name="Cattonaro F."/>
            <person name="Zuccolo A."/>
            <person name="Rossini L."/>
            <person name="Jenkins J."/>
            <person name="Vendramin E."/>
            <person name="Meisel L.A."/>
            <person name="Decroocq V."/>
            <person name="Sosinski B."/>
            <person name="Prochnik S."/>
            <person name="Mitros T."/>
            <person name="Policriti A."/>
            <person name="Cipriani G."/>
            <person name="Dondini L."/>
            <person name="Ficklin S."/>
            <person name="Goodstein D.M."/>
            <person name="Xuan P."/>
            <person name="Del Fabbro C."/>
            <person name="Aramini V."/>
            <person name="Copetti D."/>
            <person name="Gonzalez S."/>
            <person name="Horner D.S."/>
            <person name="Falchi R."/>
            <person name="Lucas S."/>
            <person name="Mica E."/>
            <person name="Maldonado J."/>
            <person name="Lazzari B."/>
            <person name="Bielenberg D."/>
            <person name="Pirona R."/>
            <person name="Miculan M."/>
            <person name="Barakat A."/>
            <person name="Testolin R."/>
            <person name="Stella A."/>
            <person name="Tartarini S."/>
            <person name="Tonutti P."/>
            <person name="Arus P."/>
            <person name="Orellana A."/>
            <person name="Wells C."/>
            <person name="Main D."/>
            <person name="Vizzotto G."/>
            <person name="Silva H."/>
            <person name="Salamini F."/>
            <person name="Schmutz J."/>
            <person name="Morgante M."/>
            <person name="Rokhsar D.S."/>
        </authorList>
    </citation>
    <scope>NUCLEOTIDE SEQUENCE [LARGE SCALE GENOMIC DNA]</scope>
    <source>
        <strain evidence="2">cv. Nemared</strain>
    </source>
</reference>
<organism evidence="1 2">
    <name type="scientific">Prunus persica</name>
    <name type="common">Peach</name>
    <name type="synonym">Amygdalus persica</name>
    <dbReference type="NCBI Taxonomy" id="3760"/>
    <lineage>
        <taxon>Eukaryota</taxon>
        <taxon>Viridiplantae</taxon>
        <taxon>Streptophyta</taxon>
        <taxon>Embryophyta</taxon>
        <taxon>Tracheophyta</taxon>
        <taxon>Spermatophyta</taxon>
        <taxon>Magnoliopsida</taxon>
        <taxon>eudicotyledons</taxon>
        <taxon>Gunneridae</taxon>
        <taxon>Pentapetalae</taxon>
        <taxon>rosids</taxon>
        <taxon>fabids</taxon>
        <taxon>Rosales</taxon>
        <taxon>Rosaceae</taxon>
        <taxon>Amygdaloideae</taxon>
        <taxon>Amygdaleae</taxon>
        <taxon>Prunus</taxon>
    </lineage>
</organism>
<gene>
    <name evidence="1" type="ORF">PRUPE_3G085800</name>
</gene>
<dbReference type="EMBL" id="CM007653">
    <property type="protein sequence ID" value="ONI16222.1"/>
    <property type="molecule type" value="Genomic_DNA"/>
</dbReference>
<dbReference type="Proteomes" id="UP000006882">
    <property type="component" value="Chromosome G3"/>
</dbReference>
<sequence>MDSKVDGASVELSAPPAWKTKVTRETPMNYSVVGCKVLGQSPINRISMNYKFSSVWHPRDSQTQIFLKICNPGDSIFVAGFNLIIYS</sequence>
<evidence type="ECO:0000313" key="1">
    <source>
        <dbReference type="EMBL" id="ONI16222.1"/>
    </source>
</evidence>
<name>A0A251PXL3_PRUPE</name>
<keyword evidence="2" id="KW-1185">Reference proteome</keyword>
<accession>A0A251PXL3</accession>